<dbReference type="PANTHER" id="PTHR13271:SF76">
    <property type="entry name" value="SET DOMAIN-CONTAINING PROTEIN 8"/>
    <property type="match status" value="1"/>
</dbReference>
<keyword evidence="4" id="KW-1185">Reference proteome</keyword>
<dbReference type="InterPro" id="IPR046341">
    <property type="entry name" value="SET_dom_sf"/>
</dbReference>
<organism evidence="3 4">
    <name type="scientific">Pestalotiopsis fici (strain W106-1 / CGMCC3.15140)</name>
    <dbReference type="NCBI Taxonomy" id="1229662"/>
    <lineage>
        <taxon>Eukaryota</taxon>
        <taxon>Fungi</taxon>
        <taxon>Dikarya</taxon>
        <taxon>Ascomycota</taxon>
        <taxon>Pezizomycotina</taxon>
        <taxon>Sordariomycetes</taxon>
        <taxon>Xylariomycetidae</taxon>
        <taxon>Amphisphaeriales</taxon>
        <taxon>Sporocadaceae</taxon>
        <taxon>Pestalotiopsis</taxon>
    </lineage>
</organism>
<dbReference type="eggNOG" id="KOG1337">
    <property type="taxonomic scope" value="Eukaryota"/>
</dbReference>
<gene>
    <name evidence="3" type="ORF">PFICI_07247</name>
</gene>
<dbReference type="Gene3D" id="3.90.1410.10">
    <property type="entry name" value="set domain protein methyltransferase, domain 1"/>
    <property type="match status" value="1"/>
</dbReference>
<evidence type="ECO:0000313" key="4">
    <source>
        <dbReference type="Proteomes" id="UP000030651"/>
    </source>
</evidence>
<dbReference type="InterPro" id="IPR001214">
    <property type="entry name" value="SET_dom"/>
</dbReference>
<dbReference type="GeneID" id="19272260"/>
<dbReference type="InParanoid" id="W3X889"/>
<dbReference type="CDD" id="cd10527">
    <property type="entry name" value="SET_LSMT"/>
    <property type="match status" value="1"/>
</dbReference>
<dbReference type="PANTHER" id="PTHR13271">
    <property type="entry name" value="UNCHARACTERIZED PUTATIVE METHYLTRANSFERASE"/>
    <property type="match status" value="1"/>
</dbReference>
<dbReference type="InterPro" id="IPR050600">
    <property type="entry name" value="SETD3_SETD6_MTase"/>
</dbReference>
<protein>
    <recommendedName>
        <fullName evidence="2">SET domain-containing protein</fullName>
    </recommendedName>
</protein>
<dbReference type="RefSeq" id="XP_007834019.1">
    <property type="nucleotide sequence ID" value="XM_007835828.1"/>
</dbReference>
<dbReference type="HOGENOM" id="CLU_044629_0_0_1"/>
<sequence length="495" mass="55747">MRRGDHLAAIKAFPQWCAYNDAQLLDIVLATDSERGNHFRPTRDLGTDEGNEEPPLLLTVPKDMVLSAEAIQQYAKVDKNFRDIYDAAGHQSHRMDTLLFLLLQYIYSSPDFQGHKGGASSWTWYFDVLPSRIPVPTMWSDEQLIYLRGTSLEDAVPAKLQALGREFDLVRTETEKIPFWREFVHDKEIITAGDWIYLDALYRSRTLELPRSGESMVPILDMVNHSADANAYFDETEDGEVRLHIRRGHSIRASLPEYSLTGGGDEITIDYGQGKSAAEMLFSYGFIEPGTSAKSLMLQLEAMDDDPLAKAKLLLYHNHEGAPRLKIEDSDDGVPTWSAPFVYLMCLNEDDGIEFRVLQTVDGDRQLKLFWQDEDVTAKVADFESLIQGHELEPIFRLRATMVILSLLGAQMENLTAPIDYAMEQSDPGSFSPTASILQLRGAELDLLSRTLAVLEEQRDGLVENDRVKAYLGSMEASPNEEVPGQPTNNEDDFS</sequence>
<dbReference type="SUPFAM" id="SSF82199">
    <property type="entry name" value="SET domain"/>
    <property type="match status" value="1"/>
</dbReference>
<accession>W3X889</accession>
<dbReference type="EMBL" id="KI912112">
    <property type="protein sequence ID" value="ETS82245.1"/>
    <property type="molecule type" value="Genomic_DNA"/>
</dbReference>
<dbReference type="GO" id="GO:0016279">
    <property type="term" value="F:protein-lysine N-methyltransferase activity"/>
    <property type="evidence" value="ECO:0007669"/>
    <property type="project" value="TreeGrafter"/>
</dbReference>
<dbReference type="GO" id="GO:0005634">
    <property type="term" value="C:nucleus"/>
    <property type="evidence" value="ECO:0007669"/>
    <property type="project" value="TreeGrafter"/>
</dbReference>
<dbReference type="PROSITE" id="PS50280">
    <property type="entry name" value="SET"/>
    <property type="match status" value="1"/>
</dbReference>
<feature type="region of interest" description="Disordered" evidence="1">
    <location>
        <begin position="473"/>
        <end position="495"/>
    </location>
</feature>
<dbReference type="OrthoDB" id="441812at2759"/>
<name>W3X889_PESFW</name>
<dbReference type="STRING" id="1229662.W3X889"/>
<feature type="domain" description="SET" evidence="2">
    <location>
        <begin position="25"/>
        <end position="272"/>
    </location>
</feature>
<dbReference type="OMA" id="AWYRSRC"/>
<evidence type="ECO:0000256" key="1">
    <source>
        <dbReference type="SAM" id="MobiDB-lite"/>
    </source>
</evidence>
<reference evidence="4" key="1">
    <citation type="journal article" date="2015" name="BMC Genomics">
        <title>Genomic and transcriptomic analysis of the endophytic fungus Pestalotiopsis fici reveals its lifestyle and high potential for synthesis of natural products.</title>
        <authorList>
            <person name="Wang X."/>
            <person name="Zhang X."/>
            <person name="Liu L."/>
            <person name="Xiang M."/>
            <person name="Wang W."/>
            <person name="Sun X."/>
            <person name="Che Y."/>
            <person name="Guo L."/>
            <person name="Liu G."/>
            <person name="Guo L."/>
            <person name="Wang C."/>
            <person name="Yin W.B."/>
            <person name="Stadler M."/>
            <person name="Zhang X."/>
            <person name="Liu X."/>
        </authorList>
    </citation>
    <scope>NUCLEOTIDE SEQUENCE [LARGE SCALE GENOMIC DNA]</scope>
    <source>
        <strain evidence="4">W106-1 / CGMCC3.15140</strain>
    </source>
</reference>
<evidence type="ECO:0000313" key="3">
    <source>
        <dbReference type="EMBL" id="ETS82245.1"/>
    </source>
</evidence>
<dbReference type="AlphaFoldDB" id="W3X889"/>
<proteinExistence type="predicted"/>
<dbReference type="KEGG" id="pfy:PFICI_07247"/>
<evidence type="ECO:0000259" key="2">
    <source>
        <dbReference type="PROSITE" id="PS50280"/>
    </source>
</evidence>
<dbReference type="Proteomes" id="UP000030651">
    <property type="component" value="Unassembled WGS sequence"/>
</dbReference>